<gene>
    <name evidence="1" type="primary">MYO2_3</name>
    <name evidence="1" type="ORF">EV182_001479</name>
</gene>
<evidence type="ECO:0000313" key="2">
    <source>
        <dbReference type="Proteomes" id="UP001145114"/>
    </source>
</evidence>
<name>A0ACC1HZ55_9FUNG</name>
<dbReference type="Proteomes" id="UP001145114">
    <property type="component" value="Unassembled WGS sequence"/>
</dbReference>
<protein>
    <submittedName>
        <fullName evidence="1">Myosin type-2 heavy chain 1</fullName>
    </submittedName>
</protein>
<reference evidence="1" key="1">
    <citation type="submission" date="2022-06" db="EMBL/GenBank/DDBJ databases">
        <title>Phylogenomic reconstructions and comparative analyses of Kickxellomycotina fungi.</title>
        <authorList>
            <person name="Reynolds N.K."/>
            <person name="Stajich J.E."/>
            <person name="Barry K."/>
            <person name="Grigoriev I.V."/>
            <person name="Crous P."/>
            <person name="Smith M.E."/>
        </authorList>
    </citation>
    <scope>NUCLEOTIDE SEQUENCE</scope>
    <source>
        <strain evidence="1">RSA 2271</strain>
    </source>
</reference>
<dbReference type="EMBL" id="JAMZIH010000217">
    <property type="protein sequence ID" value="KAJ1679714.1"/>
    <property type="molecule type" value="Genomic_DNA"/>
</dbReference>
<keyword evidence="2" id="KW-1185">Reference proteome</keyword>
<proteinExistence type="predicted"/>
<comment type="caution">
    <text evidence="1">The sequence shown here is derived from an EMBL/GenBank/DDBJ whole genome shotgun (WGS) entry which is preliminary data.</text>
</comment>
<evidence type="ECO:0000313" key="1">
    <source>
        <dbReference type="EMBL" id="KAJ1679714.1"/>
    </source>
</evidence>
<organism evidence="1 2">
    <name type="scientific">Spiromyces aspiralis</name>
    <dbReference type="NCBI Taxonomy" id="68401"/>
    <lineage>
        <taxon>Eukaryota</taxon>
        <taxon>Fungi</taxon>
        <taxon>Fungi incertae sedis</taxon>
        <taxon>Zoopagomycota</taxon>
        <taxon>Kickxellomycotina</taxon>
        <taxon>Kickxellomycetes</taxon>
        <taxon>Kickxellales</taxon>
        <taxon>Kickxellaceae</taxon>
        <taxon>Spiromyces</taxon>
    </lineage>
</organism>
<accession>A0ACC1HZ55</accession>
<feature type="non-terminal residue" evidence="1">
    <location>
        <position position="1217"/>
    </location>
</feature>
<sequence length="1217" mass="137377">MGASPAGTKISVLQQDYKKGTEVYVRDEVEAWVRAEVTSIAIDTTLGKIAMDLRHKTENPKMSRFEATLREVLETNTKELPPLCDPPGSDGIDDLTNLSHLHEPAVLDNLRLRYKENDIYTYSGIVLVALNPFARVDRYSQHELETYAGRARGELQPHLFAIAEDTYQGMIRNCMNQTIIVSGESGAGKTMSARYIMRYFATAHEDSRASFSAPDHEGATAGSGAAAAAVPRSIEDQIMATNPVLESFGNAKTTRNDNSSRFGKYLEIHFNNDSHAISGASIRTYLLERSRLVFQPKTERNYHIFYQLLATAVSDPARLKGLGLSGGWGSFHYTRQGGEGCGVIPDVDDALEFTRTCEAMALIGIDGDTQSTIFTLLAALLHLGNIEVKGTARSGASIDDDDPAFAKAADLLQVDAAAFKKWLTRKQTVTTSEKIVSNLTREQAIVVRDSVAKYIYVHLFSWMVHVLNESLGSGPGTDHSGPTPFIGVLDIYGFEHFEVNSFEQFCINYANEKLQRHFNRHVFQLEQEEYAREGLSNWTFVDFHDNKPCIELIEGKTGILNMLDDVCRSQRTDEDFVGMLYQIFTPSDDGPKRPKDRGQQQQQQQQPAPAKRDRPQGFFGKPRFDNHAFIVRHYAHEVTYKAKGFVEKNKDTVPDEVQEVLKASKFGLLARIFEHASEKEEEQKKKAADAATSAASKKTGSKMLIRRGTIGQRKPTLGAEFRVSLIELMQKIASTQTHYIRCIKPNEHKRAWEFDSNLVLAQLRACGVLETIRISSAGYPSRVDIPEFINAYAILSRNRPSSYEDKEDVRNFVRQILKESIADEDKYQVGHTKVFFRAGTLAYLQKLRAEKRSDSAVYIQKMSRMFLARRHFLRQRAAATQLQTAARLFMARGKLRELRQASAAVTIQKHVRGFLARRQYTSTVRSTILVQSAVHGWPERKQYCELRRERAAVKIQAVWHGFLARRWSAAKREAIIRTQSYLRTKKAKLEYIQLKAHAKSAAHFKEVTYKLEGKVIELTRQIEISETACKSLRSKNRRLEDLCSQLESQLVAMKDEAKRSAESSKERIESLEQELNQLKIDHINLAKERDKLASEVAQMRTKANARLERERARTDQSKHALAGVTGKLETVKVERDKYREKADRFERLLLELRQHPLSSDGLLTGNAGDSSENDTAASAVNKSSDLSMDQDQFSLPSALDRKHSHRNLTETAEISGY</sequence>